<comment type="caution">
    <text evidence="1">The sequence shown here is derived from an EMBL/GenBank/DDBJ whole genome shotgun (WGS) entry which is preliminary data.</text>
</comment>
<evidence type="ECO:0000313" key="1">
    <source>
        <dbReference type="EMBL" id="GAA5500489.1"/>
    </source>
</evidence>
<accession>A0ABP9V5J8</accession>
<evidence type="ECO:0000313" key="2">
    <source>
        <dbReference type="Proteomes" id="UP001458946"/>
    </source>
</evidence>
<proteinExistence type="predicted"/>
<reference evidence="1 2" key="1">
    <citation type="submission" date="2024-02" db="EMBL/GenBank/DDBJ databases">
        <title>Deinococcus xinjiangensis NBRC 107630.</title>
        <authorList>
            <person name="Ichikawa N."/>
            <person name="Katano-Makiyama Y."/>
            <person name="Hidaka K."/>
        </authorList>
    </citation>
    <scope>NUCLEOTIDE SEQUENCE [LARGE SCALE GENOMIC DNA]</scope>
    <source>
        <strain evidence="1 2">NBRC 107630</strain>
    </source>
</reference>
<sequence length="132" mass="15009">MYEIKLDTELVAYPACEYPAITSSKARDWAGTVERFMVVIQKGDRLVQRHPVVSQRQLIKAVEEGWLIWVIGWCFENTDAVVTTFDVITGLIDAENYNDKLAALSTAQFDEEVQTKFDRLIRPIMSSHIAGD</sequence>
<dbReference type="RefSeq" id="WP_353540473.1">
    <property type="nucleotide sequence ID" value="NZ_BAABRN010000001.1"/>
</dbReference>
<keyword evidence="2" id="KW-1185">Reference proteome</keyword>
<gene>
    <name evidence="1" type="ORF">Dxin01_00210</name>
</gene>
<dbReference type="Proteomes" id="UP001458946">
    <property type="component" value="Unassembled WGS sequence"/>
</dbReference>
<organism evidence="1 2">
    <name type="scientific">Deinococcus xinjiangensis</name>
    <dbReference type="NCBI Taxonomy" id="457454"/>
    <lineage>
        <taxon>Bacteria</taxon>
        <taxon>Thermotogati</taxon>
        <taxon>Deinococcota</taxon>
        <taxon>Deinococci</taxon>
        <taxon>Deinococcales</taxon>
        <taxon>Deinococcaceae</taxon>
        <taxon>Deinococcus</taxon>
    </lineage>
</organism>
<protein>
    <recommendedName>
        <fullName evidence="3">Phage protein</fullName>
    </recommendedName>
</protein>
<evidence type="ECO:0008006" key="3">
    <source>
        <dbReference type="Google" id="ProtNLM"/>
    </source>
</evidence>
<dbReference type="EMBL" id="BAABRN010000001">
    <property type="protein sequence ID" value="GAA5500489.1"/>
    <property type="molecule type" value="Genomic_DNA"/>
</dbReference>
<name>A0ABP9V5J8_9DEIO</name>